<evidence type="ECO:0000313" key="9">
    <source>
        <dbReference type="Proteomes" id="UP000799750"/>
    </source>
</evidence>
<sequence>MKIIIVGGGIAGTSLYLHLLQHLPNPPAPYPPHELLIYESHEPKPSSSPSTSTSLSSPSSNSPESEPPTTPNLTPSTTTIGGGLALAPNGMRILARLSSELHEAVLAQGFANERFIFRSARGWRLSSMPCTDARVPGEACVSMSRMGLWEVLRGFVEASGDGEGVIRYKKVAEVGQGASGKPIVKFEDGEVEEADLVVGADGVRSVVKKGAFGEGYAPVYMNQAGVGGFVKGPLPDEVKREKGMVFTFGGNGFFGYGSSASEEEESLMWWSTYHTPSLPTSDDLSIPTITTELRERHAAWKDPVIQTIISSVADSVSSIYPTWTTPPLPHWGRNALILIGDAAHALQPTSGQGASQCLEDGLTLSLILSHYLNKVYNETDASEQSGSGVDLQATIDATASVLYAVREPRVREISDAAKKMDRGKGDIGVVGEMVMCGFMWLFGKVPWIAQLLFGDMNERLYAWDVDAEVKKGIAKYETEARTESGTATAGAA</sequence>
<dbReference type="Pfam" id="PF01494">
    <property type="entry name" value="FAD_binding_3"/>
    <property type="match status" value="1"/>
</dbReference>
<evidence type="ECO:0000256" key="2">
    <source>
        <dbReference type="ARBA" id="ARBA00022630"/>
    </source>
</evidence>
<reference evidence="8" key="1">
    <citation type="journal article" date="2020" name="Stud. Mycol.">
        <title>101 Dothideomycetes genomes: a test case for predicting lifestyles and emergence of pathogens.</title>
        <authorList>
            <person name="Haridas S."/>
            <person name="Albert R."/>
            <person name="Binder M."/>
            <person name="Bloem J."/>
            <person name="Labutti K."/>
            <person name="Salamov A."/>
            <person name="Andreopoulos B."/>
            <person name="Baker S."/>
            <person name="Barry K."/>
            <person name="Bills G."/>
            <person name="Bluhm B."/>
            <person name="Cannon C."/>
            <person name="Castanera R."/>
            <person name="Culley D."/>
            <person name="Daum C."/>
            <person name="Ezra D."/>
            <person name="Gonzalez J."/>
            <person name="Henrissat B."/>
            <person name="Kuo A."/>
            <person name="Liang C."/>
            <person name="Lipzen A."/>
            <person name="Lutzoni F."/>
            <person name="Magnuson J."/>
            <person name="Mondo S."/>
            <person name="Nolan M."/>
            <person name="Ohm R."/>
            <person name="Pangilinan J."/>
            <person name="Park H.-J."/>
            <person name="Ramirez L."/>
            <person name="Alfaro M."/>
            <person name="Sun H."/>
            <person name="Tritt A."/>
            <person name="Yoshinaga Y."/>
            <person name="Zwiers L.-H."/>
            <person name="Turgeon B."/>
            <person name="Goodwin S."/>
            <person name="Spatafora J."/>
            <person name="Crous P."/>
            <person name="Grigoriev I."/>
        </authorList>
    </citation>
    <scope>NUCLEOTIDE SEQUENCE</scope>
    <source>
        <strain evidence="8">CBS 269.34</strain>
    </source>
</reference>
<evidence type="ECO:0000256" key="3">
    <source>
        <dbReference type="ARBA" id="ARBA00022827"/>
    </source>
</evidence>
<proteinExistence type="inferred from homology"/>
<evidence type="ECO:0000256" key="4">
    <source>
        <dbReference type="ARBA" id="ARBA00023002"/>
    </source>
</evidence>
<dbReference type="SUPFAM" id="SSF51905">
    <property type="entry name" value="FAD/NAD(P)-binding domain"/>
    <property type="match status" value="1"/>
</dbReference>
<dbReference type="GO" id="GO:0071949">
    <property type="term" value="F:FAD binding"/>
    <property type="evidence" value="ECO:0007669"/>
    <property type="project" value="InterPro"/>
</dbReference>
<protein>
    <submittedName>
        <fullName evidence="8">FAD/NAD(P)-binding domain-containing protein</fullName>
    </submittedName>
</protein>
<evidence type="ECO:0000256" key="6">
    <source>
        <dbReference type="SAM" id="MobiDB-lite"/>
    </source>
</evidence>
<evidence type="ECO:0000313" key="8">
    <source>
        <dbReference type="EMBL" id="KAF2496928.1"/>
    </source>
</evidence>
<keyword evidence="3" id="KW-0274">FAD</keyword>
<evidence type="ECO:0000259" key="7">
    <source>
        <dbReference type="Pfam" id="PF01494"/>
    </source>
</evidence>
<dbReference type="EMBL" id="MU004187">
    <property type="protein sequence ID" value="KAF2496928.1"/>
    <property type="molecule type" value="Genomic_DNA"/>
</dbReference>
<dbReference type="Proteomes" id="UP000799750">
    <property type="component" value="Unassembled WGS sequence"/>
</dbReference>
<dbReference type="InterPro" id="IPR002938">
    <property type="entry name" value="FAD-bd"/>
</dbReference>
<dbReference type="PANTHER" id="PTHR13789">
    <property type="entry name" value="MONOOXYGENASE"/>
    <property type="match status" value="1"/>
</dbReference>
<feature type="region of interest" description="Disordered" evidence="6">
    <location>
        <begin position="40"/>
        <end position="81"/>
    </location>
</feature>
<keyword evidence="5" id="KW-0503">Monooxygenase</keyword>
<dbReference type="InterPro" id="IPR036188">
    <property type="entry name" value="FAD/NAD-bd_sf"/>
</dbReference>
<dbReference type="OrthoDB" id="16820at2759"/>
<dbReference type="InterPro" id="IPR050493">
    <property type="entry name" value="FAD-dep_Monooxygenase_BioMet"/>
</dbReference>
<dbReference type="PRINTS" id="PR00420">
    <property type="entry name" value="RNGMNOXGNASE"/>
</dbReference>
<keyword evidence="4" id="KW-0560">Oxidoreductase</keyword>
<gene>
    <name evidence="8" type="ORF">BU16DRAFT_344100</name>
</gene>
<dbReference type="PANTHER" id="PTHR13789:SF309">
    <property type="entry name" value="PUTATIVE (AFU_ORTHOLOGUE AFUA_6G14510)-RELATED"/>
    <property type="match status" value="1"/>
</dbReference>
<evidence type="ECO:0000256" key="5">
    <source>
        <dbReference type="ARBA" id="ARBA00023033"/>
    </source>
</evidence>
<dbReference type="AlphaFoldDB" id="A0A6A6QWV3"/>
<evidence type="ECO:0000256" key="1">
    <source>
        <dbReference type="ARBA" id="ARBA00007992"/>
    </source>
</evidence>
<dbReference type="GO" id="GO:0004497">
    <property type="term" value="F:monooxygenase activity"/>
    <property type="evidence" value="ECO:0007669"/>
    <property type="project" value="UniProtKB-KW"/>
</dbReference>
<organism evidence="8 9">
    <name type="scientific">Lophium mytilinum</name>
    <dbReference type="NCBI Taxonomy" id="390894"/>
    <lineage>
        <taxon>Eukaryota</taxon>
        <taxon>Fungi</taxon>
        <taxon>Dikarya</taxon>
        <taxon>Ascomycota</taxon>
        <taxon>Pezizomycotina</taxon>
        <taxon>Dothideomycetes</taxon>
        <taxon>Pleosporomycetidae</taxon>
        <taxon>Mytilinidiales</taxon>
        <taxon>Mytilinidiaceae</taxon>
        <taxon>Lophium</taxon>
    </lineage>
</organism>
<keyword evidence="2" id="KW-0285">Flavoprotein</keyword>
<name>A0A6A6QWV3_9PEZI</name>
<keyword evidence="9" id="KW-1185">Reference proteome</keyword>
<feature type="domain" description="FAD-binding" evidence="7">
    <location>
        <begin position="174"/>
        <end position="373"/>
    </location>
</feature>
<dbReference type="Gene3D" id="3.50.50.60">
    <property type="entry name" value="FAD/NAD(P)-binding domain"/>
    <property type="match status" value="1"/>
</dbReference>
<comment type="similarity">
    <text evidence="1">Belongs to the paxM FAD-dependent monooxygenase family.</text>
</comment>
<feature type="compositionally biased region" description="Low complexity" evidence="6">
    <location>
        <begin position="45"/>
        <end position="64"/>
    </location>
</feature>
<accession>A0A6A6QWV3</accession>